<dbReference type="OrthoDB" id="71628at2157"/>
<dbReference type="Gene3D" id="3.40.50.300">
    <property type="entry name" value="P-loop containing nucleotide triphosphate hydrolases"/>
    <property type="match status" value="1"/>
</dbReference>
<evidence type="ECO:0000259" key="1">
    <source>
        <dbReference type="Pfam" id="PF13175"/>
    </source>
</evidence>
<gene>
    <name evidence="2" type="ORF">SAMN02910297_01817</name>
</gene>
<evidence type="ECO:0000313" key="2">
    <source>
        <dbReference type="EMBL" id="SFL81455.1"/>
    </source>
</evidence>
<feature type="domain" description="Endonuclease GajA/Old nuclease/RecF-like AAA" evidence="1">
    <location>
        <begin position="1"/>
        <end position="98"/>
    </location>
</feature>
<proteinExistence type="predicted"/>
<organism evidence="2 3">
    <name type="scientific">Methanobrevibacter olleyae</name>
    <dbReference type="NCBI Taxonomy" id="294671"/>
    <lineage>
        <taxon>Archaea</taxon>
        <taxon>Methanobacteriati</taxon>
        <taxon>Methanobacteriota</taxon>
        <taxon>Methanomada group</taxon>
        <taxon>Methanobacteria</taxon>
        <taxon>Methanobacteriales</taxon>
        <taxon>Methanobacteriaceae</taxon>
        <taxon>Methanobrevibacter</taxon>
    </lineage>
</organism>
<dbReference type="InterPro" id="IPR041685">
    <property type="entry name" value="AAA_GajA/Old/RecF-like"/>
</dbReference>
<dbReference type="RefSeq" id="WP_074798929.1">
    <property type="nucleotide sequence ID" value="NZ_FOTL01000044.1"/>
</dbReference>
<accession>A0A1I4KRS8</accession>
<dbReference type="Pfam" id="PF13175">
    <property type="entry name" value="AAA_15"/>
    <property type="match status" value="2"/>
</dbReference>
<sequence length="326" mass="37760">MYLKTFRIKNFRGIKETTLNFSSGINILIGENNAGKTSVLDALRICLSFKEHNALRVSKKDFNIYCPSEDIEFDLSFSINNDYERACFIELYNANTDALDIHFRFNLNNKSPIGKINSTIWGGENEGQNIPNEIFQLFINVYLGALRDAKKYLSPGRFNILGQFLSDIDEKKFSEEYDKDKMIDDLNNRIQNSSFLDFVEDVNEEYINNHLTNLTFDDNNLNIGITSLSKDFEEYCKNLKIIIPLINNFSSSLELNQNGLGYNNIIYMSILLSRLSILKEQEDSLFLSLIIEEPEAHLQPQLQNLFFSYLNSINEELNKKESFQIF</sequence>
<name>A0A1I4KRS8_METOL</name>
<dbReference type="InterPro" id="IPR027417">
    <property type="entry name" value="P-loop_NTPase"/>
</dbReference>
<evidence type="ECO:0000313" key="3">
    <source>
        <dbReference type="Proteomes" id="UP000183442"/>
    </source>
</evidence>
<dbReference type="AlphaFoldDB" id="A0A1I4KRS8"/>
<reference evidence="3" key="1">
    <citation type="submission" date="2016-10" db="EMBL/GenBank/DDBJ databases">
        <authorList>
            <person name="Varghese N."/>
        </authorList>
    </citation>
    <scope>NUCLEOTIDE SEQUENCE [LARGE SCALE GENOMIC DNA]</scope>
    <source>
        <strain evidence="3">DSM 16632</strain>
    </source>
</reference>
<dbReference type="InterPro" id="IPR051396">
    <property type="entry name" value="Bact_Antivir_Def_Nuclease"/>
</dbReference>
<dbReference type="PANTHER" id="PTHR43581">
    <property type="entry name" value="ATP/GTP PHOSPHATASE"/>
    <property type="match status" value="1"/>
</dbReference>
<dbReference type="PANTHER" id="PTHR43581:SF4">
    <property type="entry name" value="ATP_GTP PHOSPHATASE"/>
    <property type="match status" value="1"/>
</dbReference>
<dbReference type="SUPFAM" id="SSF52540">
    <property type="entry name" value="P-loop containing nucleoside triphosphate hydrolases"/>
    <property type="match status" value="1"/>
</dbReference>
<protein>
    <submittedName>
        <fullName evidence="2">AAA domain-containing protein</fullName>
    </submittedName>
</protein>
<feature type="domain" description="Endonuclease GajA/Old nuclease/RecF-like AAA" evidence="1">
    <location>
        <begin position="143"/>
        <end position="325"/>
    </location>
</feature>
<dbReference type="EMBL" id="FOTL01000044">
    <property type="protein sequence ID" value="SFL81455.1"/>
    <property type="molecule type" value="Genomic_DNA"/>
</dbReference>
<dbReference type="Proteomes" id="UP000183442">
    <property type="component" value="Unassembled WGS sequence"/>
</dbReference>